<organism evidence="1 2">
    <name type="scientific">Bifidobacterium longum subsp. infantis</name>
    <dbReference type="NCBI Taxonomy" id="1682"/>
    <lineage>
        <taxon>Bacteria</taxon>
        <taxon>Bacillati</taxon>
        <taxon>Actinomycetota</taxon>
        <taxon>Actinomycetes</taxon>
        <taxon>Bifidobacteriales</taxon>
        <taxon>Bifidobacteriaceae</taxon>
        <taxon>Bifidobacterium</taxon>
    </lineage>
</organism>
<dbReference type="AlphaFoldDB" id="A0A8U0LES6"/>
<gene>
    <name evidence="1" type="ORF">BIFLH23_01062</name>
</gene>
<evidence type="ECO:0000313" key="2">
    <source>
        <dbReference type="Proteomes" id="UP000494246"/>
    </source>
</evidence>
<evidence type="ECO:0000313" key="1">
    <source>
        <dbReference type="EMBL" id="VWQ35348.1"/>
    </source>
</evidence>
<sequence>MISDTKFFNMLLNRSPVRTITDEGEHGVRAFRKQPRKHINQKHLILLWHETSNMTDQEHVIGYAEFLAGFLANDWVETELLQFDGVGNHREVSVSAEQPFSGVFTACETFCRVKIRERTQRELHQVLGKLALAHRGM</sequence>
<dbReference type="Proteomes" id="UP000494246">
    <property type="component" value="Unassembled WGS sequence"/>
</dbReference>
<proteinExistence type="predicted"/>
<reference evidence="1 2" key="1">
    <citation type="submission" date="2019-10" db="EMBL/GenBank/DDBJ databases">
        <authorList>
            <consortium name="Melissa Lawson"/>
            <person name="O'neill I."/>
        </authorList>
    </citation>
    <scope>NUCLEOTIDE SEQUENCE [LARGE SCALE GENOMIC DNA]</scope>
    <source>
        <strain evidence="1">LH_23</strain>
    </source>
</reference>
<accession>A0A8U0LES6</accession>
<dbReference type="EMBL" id="CABWKH010000012">
    <property type="protein sequence ID" value="VWQ35348.1"/>
    <property type="molecule type" value="Genomic_DNA"/>
</dbReference>
<name>A0A8U0LES6_BIFLI</name>
<comment type="caution">
    <text evidence="1">The sequence shown here is derived from an EMBL/GenBank/DDBJ whole genome shotgun (WGS) entry which is preliminary data.</text>
</comment>
<protein>
    <submittedName>
        <fullName evidence="1">Uncharacterized protein</fullName>
    </submittedName>
</protein>